<dbReference type="AlphaFoldDB" id="A0A0A9ACV9"/>
<accession>A0A0A9ACV9</accession>
<reference evidence="1" key="1">
    <citation type="submission" date="2014-09" db="EMBL/GenBank/DDBJ databases">
        <authorList>
            <person name="Magalhaes I.L.F."/>
            <person name="Oliveira U."/>
            <person name="Santos F.R."/>
            <person name="Vidigal T.H.D.A."/>
            <person name="Brescovit A.D."/>
            <person name="Santos A.J."/>
        </authorList>
    </citation>
    <scope>NUCLEOTIDE SEQUENCE</scope>
    <source>
        <tissue evidence="1">Shoot tissue taken approximately 20 cm above the soil surface</tissue>
    </source>
</reference>
<protein>
    <submittedName>
        <fullName evidence="1">Uncharacterized protein</fullName>
    </submittedName>
</protein>
<evidence type="ECO:0000313" key="1">
    <source>
        <dbReference type="EMBL" id="JAD44917.1"/>
    </source>
</evidence>
<name>A0A0A9ACV9_ARUDO</name>
<organism evidence="1">
    <name type="scientific">Arundo donax</name>
    <name type="common">Giant reed</name>
    <name type="synonym">Donax arundinaceus</name>
    <dbReference type="NCBI Taxonomy" id="35708"/>
    <lineage>
        <taxon>Eukaryota</taxon>
        <taxon>Viridiplantae</taxon>
        <taxon>Streptophyta</taxon>
        <taxon>Embryophyta</taxon>
        <taxon>Tracheophyta</taxon>
        <taxon>Spermatophyta</taxon>
        <taxon>Magnoliopsida</taxon>
        <taxon>Liliopsida</taxon>
        <taxon>Poales</taxon>
        <taxon>Poaceae</taxon>
        <taxon>PACMAD clade</taxon>
        <taxon>Arundinoideae</taxon>
        <taxon>Arundineae</taxon>
        <taxon>Arundo</taxon>
    </lineage>
</organism>
<dbReference type="EMBL" id="GBRH01252978">
    <property type="protein sequence ID" value="JAD44917.1"/>
    <property type="molecule type" value="Transcribed_RNA"/>
</dbReference>
<reference evidence="1" key="2">
    <citation type="journal article" date="2015" name="Data Brief">
        <title>Shoot transcriptome of the giant reed, Arundo donax.</title>
        <authorList>
            <person name="Barrero R.A."/>
            <person name="Guerrero F.D."/>
            <person name="Moolhuijzen P."/>
            <person name="Goolsby J.A."/>
            <person name="Tidwell J."/>
            <person name="Bellgard S.E."/>
            <person name="Bellgard M.I."/>
        </authorList>
    </citation>
    <scope>NUCLEOTIDE SEQUENCE</scope>
    <source>
        <tissue evidence="1">Shoot tissue taken approximately 20 cm above the soil surface</tissue>
    </source>
</reference>
<sequence length="48" mass="5802">MKEGRERLISESHYFYDNDIRLPRVRTALKTEKVDIYLLSGPFWCLLK</sequence>
<proteinExistence type="predicted"/>